<dbReference type="PANTHER" id="PTHR11895">
    <property type="entry name" value="TRANSAMIDASE"/>
    <property type="match status" value="1"/>
</dbReference>
<dbReference type="AlphaFoldDB" id="A0A2U2BLE7"/>
<evidence type="ECO:0000313" key="3">
    <source>
        <dbReference type="EMBL" id="PWE14845.1"/>
    </source>
</evidence>
<comment type="caution">
    <text evidence="3">The sequence shown here is derived from an EMBL/GenBank/DDBJ whole genome shotgun (WGS) entry which is preliminary data.</text>
</comment>
<dbReference type="InterPro" id="IPR023631">
    <property type="entry name" value="Amidase_dom"/>
</dbReference>
<reference evidence="3 4" key="2">
    <citation type="submission" date="2018-05" db="EMBL/GenBank/DDBJ databases">
        <authorList>
            <person name="Lanie J.A."/>
            <person name="Ng W.-L."/>
            <person name="Kazmierczak K.M."/>
            <person name="Andrzejewski T.M."/>
            <person name="Davidsen T.M."/>
            <person name="Wayne K.J."/>
            <person name="Tettelin H."/>
            <person name="Glass J.I."/>
            <person name="Rusch D."/>
            <person name="Podicherti R."/>
            <person name="Tsui H.-C.T."/>
            <person name="Winkler M.E."/>
        </authorList>
    </citation>
    <scope>NUCLEOTIDE SEQUENCE [LARGE SCALE GENOMIC DNA]</scope>
    <source>
        <strain evidence="3 4">YBY</strain>
    </source>
</reference>
<reference evidence="3 4" key="1">
    <citation type="submission" date="2018-05" db="EMBL/GenBank/DDBJ databases">
        <title>Genome Sequence of an Efficient Indole-Degrading Bacterium, Alcaligenes sp.YBY.</title>
        <authorList>
            <person name="Yang B."/>
        </authorList>
    </citation>
    <scope>NUCLEOTIDE SEQUENCE [LARGE SCALE GENOMIC DNA]</scope>
    <source>
        <strain evidence="3 4">YBY</strain>
    </source>
</reference>
<dbReference type="InterPro" id="IPR036928">
    <property type="entry name" value="AS_sf"/>
</dbReference>
<organism evidence="3 4">
    <name type="scientific">Alcaligenes faecalis</name>
    <dbReference type="NCBI Taxonomy" id="511"/>
    <lineage>
        <taxon>Bacteria</taxon>
        <taxon>Pseudomonadati</taxon>
        <taxon>Pseudomonadota</taxon>
        <taxon>Betaproteobacteria</taxon>
        <taxon>Burkholderiales</taxon>
        <taxon>Alcaligenaceae</taxon>
        <taxon>Alcaligenes</taxon>
    </lineage>
</organism>
<dbReference type="PANTHER" id="PTHR11895:SF7">
    <property type="entry name" value="GLUTAMYL-TRNA(GLN) AMIDOTRANSFERASE SUBUNIT A, MITOCHONDRIAL"/>
    <property type="match status" value="1"/>
</dbReference>
<dbReference type="Proteomes" id="UP000245216">
    <property type="component" value="Unassembled WGS sequence"/>
</dbReference>
<dbReference type="RefSeq" id="WP_109088902.1">
    <property type="nucleotide sequence ID" value="NZ_QEXO01000002.1"/>
</dbReference>
<evidence type="ECO:0000259" key="2">
    <source>
        <dbReference type="Pfam" id="PF01425"/>
    </source>
</evidence>
<dbReference type="Pfam" id="PF01425">
    <property type="entry name" value="Amidase"/>
    <property type="match status" value="1"/>
</dbReference>
<accession>A0A2U2BLE7</accession>
<comment type="similarity">
    <text evidence="1">Belongs to the amidase family.</text>
</comment>
<evidence type="ECO:0000313" key="4">
    <source>
        <dbReference type="Proteomes" id="UP000245216"/>
    </source>
</evidence>
<dbReference type="GO" id="GO:0003824">
    <property type="term" value="F:catalytic activity"/>
    <property type="evidence" value="ECO:0007669"/>
    <property type="project" value="InterPro"/>
</dbReference>
<name>A0A2U2BLE7_ALCFA</name>
<dbReference type="EMBL" id="QEXO01000002">
    <property type="protein sequence ID" value="PWE14845.1"/>
    <property type="molecule type" value="Genomic_DNA"/>
</dbReference>
<evidence type="ECO:0000256" key="1">
    <source>
        <dbReference type="ARBA" id="ARBA00009199"/>
    </source>
</evidence>
<proteinExistence type="inferred from homology"/>
<feature type="domain" description="Amidase" evidence="2">
    <location>
        <begin position="30"/>
        <end position="379"/>
    </location>
</feature>
<dbReference type="Gene3D" id="3.90.1300.10">
    <property type="entry name" value="Amidase signature (AS) domain"/>
    <property type="match status" value="1"/>
</dbReference>
<dbReference type="SUPFAM" id="SSF75304">
    <property type="entry name" value="Amidase signature (AS) enzymes"/>
    <property type="match status" value="1"/>
</dbReference>
<sequence length="391" mass="41261">MTANPSSLALQDQSIQAWSWLADPATCISTHPDGPLAGLTFGVKDVLDVQGMPTRYGAHFPDALPAERDAACVALLRRAGATAVGKTVTAEFAYAAPGPTRNPLNLEHTPGGSSSGSAAAVAAGMVDFALGTQTGGSMMRPAAFTGILGFKPSFGAVHRSGLFLLCDSLDTIGYFSRDLSVLRRVATVLQGLPDIHVPTAPRIGVLDGKDLGPITPAALAALEQGCLHLEQQGAQLERLPADPQLKELLILQGQIMAYEMARSLLPVWQASPDALRPITIQAVKQGLELPPADYHAWQARRRQLQQEWQDRYGHFDALLTPAAPGPAPYGLDSTGSSVLNRPWSLLGWPTLSLPAPGQNSPLPLGLQLIGQAHQDAALLDLASLICPVQEG</sequence>
<protein>
    <submittedName>
        <fullName evidence="3">Amidase</fullName>
    </submittedName>
</protein>
<dbReference type="InterPro" id="IPR000120">
    <property type="entry name" value="Amidase"/>
</dbReference>
<gene>
    <name evidence="3" type="ORF">DF183_09110</name>
</gene>
<dbReference type="STRING" id="511.UZ73_08135"/>